<dbReference type="STRING" id="323098.Nwi_2685"/>
<dbReference type="Proteomes" id="UP000002531">
    <property type="component" value="Chromosome"/>
</dbReference>
<dbReference type="InterPro" id="IPR010323">
    <property type="entry name" value="DUF924"/>
</dbReference>
<evidence type="ECO:0000313" key="2">
    <source>
        <dbReference type="Proteomes" id="UP000002531"/>
    </source>
</evidence>
<organism evidence="1 2">
    <name type="scientific">Nitrobacter winogradskyi (strain ATCC 25391 / DSM 10237 / CIP 104748 / NCIMB 11846 / Nb-255)</name>
    <dbReference type="NCBI Taxonomy" id="323098"/>
    <lineage>
        <taxon>Bacteria</taxon>
        <taxon>Pseudomonadati</taxon>
        <taxon>Pseudomonadota</taxon>
        <taxon>Alphaproteobacteria</taxon>
        <taxon>Hyphomicrobiales</taxon>
        <taxon>Nitrobacteraceae</taxon>
        <taxon>Nitrobacter</taxon>
    </lineage>
</organism>
<keyword evidence="2" id="KW-1185">Reference proteome</keyword>
<dbReference type="InterPro" id="IPR011990">
    <property type="entry name" value="TPR-like_helical_dom_sf"/>
</dbReference>
<sequence>MEKLSAHAWTTRTAKRCIMKSESTSLPSPADVLAFWRAAGPGKWYTKDNAFDVEVSRRFLRLWEAAGAGELAEWEKTDDGALALVIVLDQFPRNMFRSDARTFSTDDQALAVAERAIARGADTRIEADLVEFLYVPFMHSERLADQDRCIELFRTRGRPENLKFAEIHADIIRRFGRFPHRNLVLGRATNAEEQAFLDTGGFAG</sequence>
<reference evidence="1 2" key="1">
    <citation type="journal article" date="2006" name="Appl. Environ. Microbiol.">
        <title>Genome sequence of the chemolithoautotrophic nitrite-oxidizing bacterium Nitrobacter winogradskyi Nb-255.</title>
        <authorList>
            <person name="Starkenburg S.R."/>
            <person name="Chain P.S."/>
            <person name="Sayavedra-Soto L.A."/>
            <person name="Hauser L."/>
            <person name="Land M.L."/>
            <person name="Larimer F.W."/>
            <person name="Malfatti S.A."/>
            <person name="Klotz M.G."/>
            <person name="Bottomley P.J."/>
            <person name="Arp D.J."/>
            <person name="Hickey W.J."/>
        </authorList>
    </citation>
    <scope>NUCLEOTIDE SEQUENCE [LARGE SCALE GENOMIC DNA]</scope>
    <source>
        <strain evidence="2">ATCC 25391 / DSM 10237 / CIP 104748 / NCIMB 11846 / Nb-255</strain>
    </source>
</reference>
<dbReference type="HOGENOM" id="CLU_065010_2_0_5"/>
<protein>
    <recommendedName>
        <fullName evidence="3">DUF924 domain-containing protein</fullName>
    </recommendedName>
</protein>
<dbReference type="AlphaFoldDB" id="Q3SP53"/>
<dbReference type="SUPFAM" id="SSF48452">
    <property type="entry name" value="TPR-like"/>
    <property type="match status" value="1"/>
</dbReference>
<dbReference type="Pfam" id="PF06041">
    <property type="entry name" value="DUF924"/>
    <property type="match status" value="1"/>
</dbReference>
<gene>
    <name evidence="1" type="ordered locus">Nwi_2685</name>
</gene>
<dbReference type="Gene3D" id="1.20.58.320">
    <property type="entry name" value="TPR-like"/>
    <property type="match status" value="1"/>
</dbReference>
<evidence type="ECO:0008006" key="3">
    <source>
        <dbReference type="Google" id="ProtNLM"/>
    </source>
</evidence>
<dbReference type="Gene3D" id="1.25.40.10">
    <property type="entry name" value="Tetratricopeptide repeat domain"/>
    <property type="match status" value="1"/>
</dbReference>
<proteinExistence type="predicted"/>
<accession>Q3SP53</accession>
<name>Q3SP53_NITWN</name>
<dbReference type="KEGG" id="nwi:Nwi_2685"/>
<dbReference type="eggNOG" id="COG3803">
    <property type="taxonomic scope" value="Bacteria"/>
</dbReference>
<dbReference type="EMBL" id="CP000115">
    <property type="protein sequence ID" value="ABA05938.1"/>
    <property type="molecule type" value="Genomic_DNA"/>
</dbReference>
<evidence type="ECO:0000313" key="1">
    <source>
        <dbReference type="EMBL" id="ABA05938.1"/>
    </source>
</evidence>